<evidence type="ECO:0000313" key="2">
    <source>
        <dbReference type="EMBL" id="KAJ1168209.1"/>
    </source>
</evidence>
<dbReference type="AlphaFoldDB" id="A0AAV7SVT0"/>
<name>A0AAV7SVT0_PLEWA</name>
<feature type="chain" id="PRO_5043854734" description="Secreted protein" evidence="1">
    <location>
        <begin position="21"/>
        <end position="124"/>
    </location>
</feature>
<comment type="caution">
    <text evidence="2">The sequence shown here is derived from an EMBL/GenBank/DDBJ whole genome shotgun (WGS) entry which is preliminary data.</text>
</comment>
<feature type="signal peptide" evidence="1">
    <location>
        <begin position="1"/>
        <end position="20"/>
    </location>
</feature>
<evidence type="ECO:0000313" key="3">
    <source>
        <dbReference type="Proteomes" id="UP001066276"/>
    </source>
</evidence>
<organism evidence="2 3">
    <name type="scientific">Pleurodeles waltl</name>
    <name type="common">Iberian ribbed newt</name>
    <dbReference type="NCBI Taxonomy" id="8319"/>
    <lineage>
        <taxon>Eukaryota</taxon>
        <taxon>Metazoa</taxon>
        <taxon>Chordata</taxon>
        <taxon>Craniata</taxon>
        <taxon>Vertebrata</taxon>
        <taxon>Euteleostomi</taxon>
        <taxon>Amphibia</taxon>
        <taxon>Batrachia</taxon>
        <taxon>Caudata</taxon>
        <taxon>Salamandroidea</taxon>
        <taxon>Salamandridae</taxon>
        <taxon>Pleurodelinae</taxon>
        <taxon>Pleurodeles</taxon>
    </lineage>
</organism>
<gene>
    <name evidence="2" type="ORF">NDU88_000158</name>
</gene>
<sequence>MSAVLVKWAHLLWIVDVTLIVYSTLDQDRSYPPLPTSHVLWVATQFSQWKQEWALRHCWQVQDLGAREFAHYSVPHDLHVRLDDMLSEPLQNRPSVQTCTPQRAHYWASSSAPSKRLEVLASLT</sequence>
<dbReference type="EMBL" id="JANPWB010000007">
    <property type="protein sequence ID" value="KAJ1168209.1"/>
    <property type="molecule type" value="Genomic_DNA"/>
</dbReference>
<evidence type="ECO:0000256" key="1">
    <source>
        <dbReference type="SAM" id="SignalP"/>
    </source>
</evidence>
<accession>A0AAV7SVT0</accession>
<reference evidence="2" key="1">
    <citation type="journal article" date="2022" name="bioRxiv">
        <title>Sequencing and chromosome-scale assembly of the giantPleurodeles waltlgenome.</title>
        <authorList>
            <person name="Brown T."/>
            <person name="Elewa A."/>
            <person name="Iarovenko S."/>
            <person name="Subramanian E."/>
            <person name="Araus A.J."/>
            <person name="Petzold A."/>
            <person name="Susuki M."/>
            <person name="Suzuki K.-i.T."/>
            <person name="Hayashi T."/>
            <person name="Toyoda A."/>
            <person name="Oliveira C."/>
            <person name="Osipova E."/>
            <person name="Leigh N.D."/>
            <person name="Simon A."/>
            <person name="Yun M.H."/>
        </authorList>
    </citation>
    <scope>NUCLEOTIDE SEQUENCE</scope>
    <source>
        <strain evidence="2">20211129_DDA</strain>
        <tissue evidence="2">Liver</tissue>
    </source>
</reference>
<evidence type="ECO:0008006" key="4">
    <source>
        <dbReference type="Google" id="ProtNLM"/>
    </source>
</evidence>
<keyword evidence="1" id="KW-0732">Signal</keyword>
<protein>
    <recommendedName>
        <fullName evidence="4">Secreted protein</fullName>
    </recommendedName>
</protein>
<dbReference type="Proteomes" id="UP001066276">
    <property type="component" value="Chromosome 4_1"/>
</dbReference>
<proteinExistence type="predicted"/>
<keyword evidence="3" id="KW-1185">Reference proteome</keyword>